<feature type="domain" description="DUF1023" evidence="1">
    <location>
        <begin position="55"/>
        <end position="230"/>
    </location>
</feature>
<evidence type="ECO:0000313" key="2">
    <source>
        <dbReference type="EMBL" id="SOJ56857.1"/>
    </source>
</evidence>
<dbReference type="RefSeq" id="WP_260861135.1">
    <property type="nucleotide sequence ID" value="NZ_OCTY01000002.1"/>
</dbReference>
<evidence type="ECO:0000313" key="3">
    <source>
        <dbReference type="Proteomes" id="UP000554965"/>
    </source>
</evidence>
<dbReference type="Pfam" id="PF06259">
    <property type="entry name" value="Abhydrolase_8"/>
    <property type="match status" value="1"/>
</dbReference>
<dbReference type="InterPro" id="IPR029058">
    <property type="entry name" value="AB_hydrolase_fold"/>
</dbReference>
<dbReference type="InterPro" id="IPR010427">
    <property type="entry name" value="DUF1023"/>
</dbReference>
<dbReference type="Proteomes" id="UP000554965">
    <property type="component" value="Unassembled WGS sequence"/>
</dbReference>
<keyword evidence="3" id="KW-1185">Reference proteome</keyword>
<name>A0A7Z7NCB0_9MYCO</name>
<organism evidence="2 3">
    <name type="scientific">Mycobacterium simulans</name>
    <dbReference type="NCBI Taxonomy" id="627089"/>
    <lineage>
        <taxon>Bacteria</taxon>
        <taxon>Bacillati</taxon>
        <taxon>Actinomycetota</taxon>
        <taxon>Actinomycetes</taxon>
        <taxon>Mycobacteriales</taxon>
        <taxon>Mycobacteriaceae</taxon>
        <taxon>Mycobacterium</taxon>
    </lineage>
</organism>
<accession>A0A7Z7NCB0</accession>
<dbReference type="EMBL" id="OCTY01000002">
    <property type="protein sequence ID" value="SOJ56857.1"/>
    <property type="molecule type" value="Genomic_DNA"/>
</dbReference>
<proteinExistence type="predicted"/>
<protein>
    <recommendedName>
        <fullName evidence="1">DUF1023 domain-containing protein</fullName>
    </recommendedName>
</protein>
<evidence type="ECO:0000259" key="1">
    <source>
        <dbReference type="Pfam" id="PF06259"/>
    </source>
</evidence>
<sequence>MLQREIIRLQHGWLDRNGVWHTDPEKLADLRALRDALAANPGTSLILLDTTGNPRKVLATVGIGDVDNAERIGVTVGGLNTRVSSSVGDMVREAEAQRNKASDLRKYAGTPNYDAVASIAWLGYDAPDSLKDVTHDWLARAAAGPLNRFYRGLAGAANVSDQHITAFGHSYGSLVTSLALQQGAPVSDVVLYGSPGTELTNVSQLGVEPGHAYYMIGVNDHVSDIIPDFGAFGAAPQDLPGMTELSTSTGLALGGDYGDGQLHERAYGHSEYARMGSNGQLRMSGYNMAAVLAGLPDDLITPRAVGVDALPDGSGPYEIPPPIPLHHE</sequence>
<dbReference type="SUPFAM" id="SSF53474">
    <property type="entry name" value="alpha/beta-Hydrolases"/>
    <property type="match status" value="1"/>
</dbReference>
<comment type="caution">
    <text evidence="2">The sequence shown here is derived from an EMBL/GenBank/DDBJ whole genome shotgun (WGS) entry which is preliminary data.</text>
</comment>
<reference evidence="2 3" key="1">
    <citation type="submission" date="2017-10" db="EMBL/GenBank/DDBJ databases">
        <authorList>
            <consortium name="Urmite Genomes"/>
        </authorList>
    </citation>
    <scope>NUCLEOTIDE SEQUENCE [LARGE SCALE GENOMIC DNA]</scope>
    <source>
        <strain evidence="2 3">FB-527</strain>
    </source>
</reference>
<gene>
    <name evidence="2" type="ORF">MSIMFB_04334</name>
</gene>
<dbReference type="AlphaFoldDB" id="A0A7Z7NCB0"/>